<dbReference type="Proteomes" id="UP000434580">
    <property type="component" value="Unassembled WGS sequence"/>
</dbReference>
<evidence type="ECO:0008006" key="4">
    <source>
        <dbReference type="Google" id="ProtNLM"/>
    </source>
</evidence>
<gene>
    <name evidence="2" type="ORF">DPBNPPHM_01303</name>
</gene>
<evidence type="ECO:0000313" key="3">
    <source>
        <dbReference type="Proteomes" id="UP000434580"/>
    </source>
</evidence>
<dbReference type="PROSITE" id="PS51257">
    <property type="entry name" value="PROKAR_LIPOPROTEIN"/>
    <property type="match status" value="1"/>
</dbReference>
<keyword evidence="1" id="KW-0732">Signal</keyword>
<feature type="signal peptide" evidence="1">
    <location>
        <begin position="1"/>
        <end position="18"/>
    </location>
</feature>
<reference evidence="2 3" key="1">
    <citation type="submission" date="2019-11" db="EMBL/GenBank/DDBJ databases">
        <authorList>
            <person name="Holert J."/>
        </authorList>
    </citation>
    <scope>NUCLEOTIDE SEQUENCE [LARGE SCALE GENOMIC DNA]</scope>
    <source>
        <strain evidence="2">BC5_2</strain>
    </source>
</reference>
<dbReference type="EMBL" id="CACSII010000016">
    <property type="protein sequence ID" value="CAA0109625.1"/>
    <property type="molecule type" value="Genomic_DNA"/>
</dbReference>
<accession>A0A5S9PY61</accession>
<proteinExistence type="predicted"/>
<organism evidence="2 3">
    <name type="scientific">BD1-7 clade bacterium</name>
    <dbReference type="NCBI Taxonomy" id="2029982"/>
    <lineage>
        <taxon>Bacteria</taxon>
        <taxon>Pseudomonadati</taxon>
        <taxon>Pseudomonadota</taxon>
        <taxon>Gammaproteobacteria</taxon>
        <taxon>Cellvibrionales</taxon>
        <taxon>Spongiibacteraceae</taxon>
        <taxon>BD1-7 clade</taxon>
    </lineage>
</organism>
<feature type="chain" id="PRO_5024977396" description="Lipocalin-like domain-containing protein" evidence="1">
    <location>
        <begin position="19"/>
        <end position="284"/>
    </location>
</feature>
<name>A0A5S9PY61_9GAMM</name>
<protein>
    <recommendedName>
        <fullName evidence="4">Lipocalin-like domain-containing protein</fullName>
    </recommendedName>
</protein>
<evidence type="ECO:0000313" key="2">
    <source>
        <dbReference type="EMBL" id="CAA0109625.1"/>
    </source>
</evidence>
<dbReference type="AlphaFoldDB" id="A0A5S9PY61"/>
<sequence>MPNRMQFILALPVALAIAGCLPEDTVTPTPPDTSTPDLSEYQGAWKATTTQSSGGSPAQSVEEIIYVTVDESELFVRRCGESGRGTGYSLNEASGEFEAIEADPAALLPNIEFASGSSISLSLAANGVSISGSGAKFNSSTSVSVGTLYGAEVFSLEDLFPLPPPPTDPSSAEYVVDCYKLTIPNLNGAPPPDETPQRAFEFSGITAEDLRYHYIVGAENTSLKLNKVTGDAVTVRFDSSEPPMPNHSVSSYLESPTNFSSILYGSHSQVAEFHVSVFIDRPMP</sequence>
<evidence type="ECO:0000256" key="1">
    <source>
        <dbReference type="SAM" id="SignalP"/>
    </source>
</evidence>